<dbReference type="EMBL" id="QKRW01000010">
    <property type="protein sequence ID" value="RAL65283.1"/>
    <property type="molecule type" value="Genomic_DNA"/>
</dbReference>
<organism evidence="2 3">
    <name type="scientific">Monilinia fructigena</name>
    <dbReference type="NCBI Taxonomy" id="38457"/>
    <lineage>
        <taxon>Eukaryota</taxon>
        <taxon>Fungi</taxon>
        <taxon>Dikarya</taxon>
        <taxon>Ascomycota</taxon>
        <taxon>Pezizomycotina</taxon>
        <taxon>Leotiomycetes</taxon>
        <taxon>Helotiales</taxon>
        <taxon>Sclerotiniaceae</taxon>
        <taxon>Monilinia</taxon>
    </lineage>
</organism>
<keyword evidence="3" id="KW-1185">Reference proteome</keyword>
<feature type="compositionally biased region" description="Polar residues" evidence="1">
    <location>
        <begin position="61"/>
        <end position="81"/>
    </location>
</feature>
<dbReference type="AlphaFoldDB" id="A0A395J0R4"/>
<proteinExistence type="predicted"/>
<comment type="caution">
    <text evidence="2">The sequence shown here is derived from an EMBL/GenBank/DDBJ whole genome shotgun (WGS) entry which is preliminary data.</text>
</comment>
<evidence type="ECO:0000256" key="1">
    <source>
        <dbReference type="SAM" id="MobiDB-lite"/>
    </source>
</evidence>
<feature type="compositionally biased region" description="Polar residues" evidence="1">
    <location>
        <begin position="138"/>
        <end position="160"/>
    </location>
</feature>
<sequence length="185" mass="19930">MTSSKTTETITQPVAPVATMSTTTFINDNNPLGIHITDLQDNAKHSFAEQDEAITAAMDTTLPSNSTQQSEPLPENRNSSAAEGFESAKGTEKLELSNHSGNKISSHPEEPLNSVMEDDGPKIEQDPNGKEMIDPSPEINTHSNVEPTTQLIQKQSQSPANKPLDTLPVCDISSALPGNDQNTFF</sequence>
<evidence type="ECO:0000313" key="3">
    <source>
        <dbReference type="Proteomes" id="UP000249056"/>
    </source>
</evidence>
<feature type="compositionally biased region" description="Basic and acidic residues" evidence="1">
    <location>
        <begin position="119"/>
        <end position="133"/>
    </location>
</feature>
<dbReference type="Proteomes" id="UP000249056">
    <property type="component" value="Unassembled WGS sequence"/>
</dbReference>
<gene>
    <name evidence="2" type="ORF">DID88_000851</name>
</gene>
<accession>A0A395J0R4</accession>
<reference evidence="2 3" key="1">
    <citation type="submission" date="2018-06" db="EMBL/GenBank/DDBJ databases">
        <title>Genome Sequence of the Brown Rot Fungal Pathogen Monilinia fructigena.</title>
        <authorList>
            <person name="Landi L."/>
            <person name="De Miccolis Angelini R.M."/>
            <person name="Pollastro S."/>
            <person name="Abate D."/>
            <person name="Faretra F."/>
            <person name="Romanazzi G."/>
        </authorList>
    </citation>
    <scope>NUCLEOTIDE SEQUENCE [LARGE SCALE GENOMIC DNA]</scope>
    <source>
        <strain evidence="2 3">Mfrg269</strain>
    </source>
</reference>
<protein>
    <submittedName>
        <fullName evidence="2">Uncharacterized protein</fullName>
    </submittedName>
</protein>
<feature type="region of interest" description="Disordered" evidence="1">
    <location>
        <begin position="54"/>
        <end position="185"/>
    </location>
</feature>
<evidence type="ECO:0000313" key="2">
    <source>
        <dbReference type="EMBL" id="RAL65283.1"/>
    </source>
</evidence>
<name>A0A395J0R4_9HELO</name>